<comment type="caution">
    <text evidence="2">The sequence shown here is derived from an EMBL/GenBank/DDBJ whole genome shotgun (WGS) entry which is preliminary data.</text>
</comment>
<feature type="coiled-coil region" evidence="1">
    <location>
        <begin position="45"/>
        <end position="99"/>
    </location>
</feature>
<dbReference type="Proteomes" id="UP001479436">
    <property type="component" value="Unassembled WGS sequence"/>
</dbReference>
<sequence length="131" mass="15183">MEQPSSLVLINNSIQQLHLLISQVATIYQKLSEYKVIQTDNGQIEDETEKEVEKLKEEYTLVSKRLRECLEALNTNLSQEKVEKDVNLLRDTRDKLREEALEKSAKVKLILDRCYQLRFISSSILAASETK</sequence>
<evidence type="ECO:0000256" key="1">
    <source>
        <dbReference type="SAM" id="Coils"/>
    </source>
</evidence>
<accession>A0ABR2WMN4</accession>
<protein>
    <submittedName>
        <fullName evidence="2">Uncharacterized protein</fullName>
    </submittedName>
</protein>
<name>A0ABR2WMN4_9FUNG</name>
<evidence type="ECO:0000313" key="3">
    <source>
        <dbReference type="Proteomes" id="UP001479436"/>
    </source>
</evidence>
<keyword evidence="1" id="KW-0175">Coiled coil</keyword>
<gene>
    <name evidence="2" type="ORF">K7432_011179</name>
</gene>
<organism evidence="2 3">
    <name type="scientific">Basidiobolus ranarum</name>
    <dbReference type="NCBI Taxonomy" id="34480"/>
    <lineage>
        <taxon>Eukaryota</taxon>
        <taxon>Fungi</taxon>
        <taxon>Fungi incertae sedis</taxon>
        <taxon>Zoopagomycota</taxon>
        <taxon>Entomophthoromycotina</taxon>
        <taxon>Basidiobolomycetes</taxon>
        <taxon>Basidiobolales</taxon>
        <taxon>Basidiobolaceae</taxon>
        <taxon>Basidiobolus</taxon>
    </lineage>
</organism>
<reference evidence="2 3" key="1">
    <citation type="submission" date="2023-04" db="EMBL/GenBank/DDBJ databases">
        <title>Genome of Basidiobolus ranarum AG-B5.</title>
        <authorList>
            <person name="Stajich J.E."/>
            <person name="Carter-House D."/>
            <person name="Gryganskyi A."/>
        </authorList>
    </citation>
    <scope>NUCLEOTIDE SEQUENCE [LARGE SCALE GENOMIC DNA]</scope>
    <source>
        <strain evidence="2 3">AG-B5</strain>
    </source>
</reference>
<keyword evidence="3" id="KW-1185">Reference proteome</keyword>
<dbReference type="EMBL" id="JASJQH010000837">
    <property type="protein sequence ID" value="KAK9762770.1"/>
    <property type="molecule type" value="Genomic_DNA"/>
</dbReference>
<proteinExistence type="predicted"/>
<evidence type="ECO:0000313" key="2">
    <source>
        <dbReference type="EMBL" id="KAK9762770.1"/>
    </source>
</evidence>